<proteinExistence type="predicted"/>
<reference evidence="3" key="3">
    <citation type="journal article" date="2022" name="Res Sq">
        <title>Evolution of multicellular longitudinally dividing oral cavity symbionts (Neisseriaceae).</title>
        <authorList>
            <person name="Nyongesa S."/>
            <person name="Weber P."/>
            <person name="Bernet E."/>
            <person name="Pullido F."/>
            <person name="Nieckarz M."/>
            <person name="Delaby M."/>
            <person name="Nieves C."/>
            <person name="Viehboeck T."/>
            <person name="Krause N."/>
            <person name="Rivera-Millot A."/>
            <person name="Nakamura A."/>
            <person name="Vischer N."/>
            <person name="VanNieuwenhze M."/>
            <person name="Brun Y."/>
            <person name="Cava F."/>
            <person name="Bulgheresi S."/>
            <person name="Veyrier F."/>
        </authorList>
    </citation>
    <scope>NUCLEOTIDE SEQUENCE</scope>
    <source>
        <strain evidence="3">1258/02</strain>
    </source>
</reference>
<dbReference type="EMBL" id="SLXE01000040">
    <property type="protein sequence ID" value="TCO99701.1"/>
    <property type="molecule type" value="Genomic_DNA"/>
</dbReference>
<dbReference type="Proteomes" id="UP000829756">
    <property type="component" value="Chromosome"/>
</dbReference>
<evidence type="ECO:0000313" key="3">
    <source>
        <dbReference type="EMBL" id="UOO79910.1"/>
    </source>
</evidence>
<dbReference type="Proteomes" id="UP000294721">
    <property type="component" value="Unassembled WGS sequence"/>
</dbReference>
<accession>A0AAE9GTX1</accession>
<reference evidence="3" key="2">
    <citation type="submission" date="2021-12" db="EMBL/GenBank/DDBJ databases">
        <authorList>
            <person name="Veyrier F.J."/>
        </authorList>
    </citation>
    <scope>NUCLEOTIDE SEQUENCE</scope>
    <source>
        <strain evidence="3">1258/02</strain>
    </source>
</reference>
<organism evidence="3 5">
    <name type="scientific">Uruburuella suis</name>
    <dbReference type="NCBI Taxonomy" id="252130"/>
    <lineage>
        <taxon>Bacteria</taxon>
        <taxon>Pseudomonadati</taxon>
        <taxon>Pseudomonadota</taxon>
        <taxon>Betaproteobacteria</taxon>
        <taxon>Neisseriales</taxon>
        <taxon>Neisseriaceae</taxon>
        <taxon>Uruburuella</taxon>
    </lineage>
</organism>
<name>A0AAE9GTX1_9NEIS</name>
<evidence type="ECO:0000313" key="2">
    <source>
        <dbReference type="EMBL" id="TCO99701.1"/>
    </source>
</evidence>
<feature type="chain" id="PRO_5041913426" evidence="1">
    <location>
        <begin position="20"/>
        <end position="287"/>
    </location>
</feature>
<sequence>MKKILCAGIVAAASLNLYAAPLVFNWQQHQAEVTETIQSADQTIKTRYRIRLLPQPDNTFLLHTSNAEMMSINGTPPAKELKTLTETLYALAPDVVISKEGMPLDIPQWDAYYRLINHLGNNNPNQTQNSELDKKLNEALKLKTMQEPWCYWVCLWAQENPATFPLNQTDNETSFGLPLIRKTNYQLVNASKNNLTLKYTATLQPAQNLELETVMENFDHNLKKAPTPATQAEWQEVKGKISKSTIITAQINTQTLQPSEVKATESKTDGNGKTSTTTRLYQFRWLP</sequence>
<protein>
    <submittedName>
        <fullName evidence="3">Uncharacterized protein</fullName>
    </submittedName>
</protein>
<keyword evidence="1" id="KW-0732">Signal</keyword>
<dbReference type="EMBL" id="CP091507">
    <property type="protein sequence ID" value="UOO79910.1"/>
    <property type="molecule type" value="Genomic_DNA"/>
</dbReference>
<keyword evidence="4" id="KW-1185">Reference proteome</keyword>
<reference evidence="2 4" key="1">
    <citation type="submission" date="2019-03" db="EMBL/GenBank/DDBJ databases">
        <title>Genomic Encyclopedia of Type Strains, Phase IV (KMG-IV): sequencing the most valuable type-strain genomes for metagenomic binning, comparative biology and taxonomic classification.</title>
        <authorList>
            <person name="Goeker M."/>
        </authorList>
    </citation>
    <scope>NUCLEOTIDE SEQUENCE [LARGE SCALE GENOMIC DNA]</scope>
    <source>
        <strain evidence="2 4">DSM 17474</strain>
    </source>
</reference>
<feature type="signal peptide" evidence="1">
    <location>
        <begin position="1"/>
        <end position="19"/>
    </location>
</feature>
<dbReference type="AlphaFoldDB" id="A0AAE9GTX1"/>
<evidence type="ECO:0000256" key="1">
    <source>
        <dbReference type="SAM" id="SignalP"/>
    </source>
</evidence>
<evidence type="ECO:0000313" key="5">
    <source>
        <dbReference type="Proteomes" id="UP000829756"/>
    </source>
</evidence>
<evidence type="ECO:0000313" key="4">
    <source>
        <dbReference type="Proteomes" id="UP000294721"/>
    </source>
</evidence>
<dbReference type="KEGG" id="usu:LVJ78_02505"/>
<dbReference type="RefSeq" id="WP_132954777.1">
    <property type="nucleotide sequence ID" value="NZ_CP091507.1"/>
</dbReference>
<gene>
    <name evidence="2" type="ORF">EV680_14012</name>
    <name evidence="3" type="ORF">LVJ78_02505</name>
</gene>